<dbReference type="Pfam" id="PF04230">
    <property type="entry name" value="PS_pyruv_trans"/>
    <property type="match status" value="1"/>
</dbReference>
<keyword evidence="3" id="KW-1185">Reference proteome</keyword>
<dbReference type="InterPro" id="IPR007345">
    <property type="entry name" value="Polysacch_pyruvyl_Trfase"/>
</dbReference>
<dbReference type="Proteomes" id="UP001429580">
    <property type="component" value="Unassembled WGS sequence"/>
</dbReference>
<name>A0ABX0V877_9HYPH</name>
<proteinExistence type="predicted"/>
<accession>A0ABX0V877</accession>
<dbReference type="EMBL" id="JAASQI010000019">
    <property type="protein sequence ID" value="NIJ60279.1"/>
    <property type="molecule type" value="Genomic_DNA"/>
</dbReference>
<evidence type="ECO:0000259" key="1">
    <source>
        <dbReference type="Pfam" id="PF04230"/>
    </source>
</evidence>
<evidence type="ECO:0000313" key="2">
    <source>
        <dbReference type="EMBL" id="NIJ60279.1"/>
    </source>
</evidence>
<protein>
    <submittedName>
        <fullName evidence="2">Polysaccharide pyruvyl transferase WcaK-like protein</fullName>
    </submittedName>
</protein>
<comment type="caution">
    <text evidence="2">The sequence shown here is derived from an EMBL/GenBank/DDBJ whole genome shotgun (WGS) entry which is preliminary data.</text>
</comment>
<gene>
    <name evidence="2" type="ORF">FHS82_004149</name>
</gene>
<organism evidence="2 3">
    <name type="scientific">Pseudochelatococcus lubricantis</name>
    <dbReference type="NCBI Taxonomy" id="1538102"/>
    <lineage>
        <taxon>Bacteria</taxon>
        <taxon>Pseudomonadati</taxon>
        <taxon>Pseudomonadota</taxon>
        <taxon>Alphaproteobacteria</taxon>
        <taxon>Hyphomicrobiales</taxon>
        <taxon>Chelatococcaceae</taxon>
        <taxon>Pseudochelatococcus</taxon>
    </lineage>
</organism>
<feature type="domain" description="Polysaccharide pyruvyl transferase" evidence="1">
    <location>
        <begin position="13"/>
        <end position="291"/>
    </location>
</feature>
<sequence>MKTLFLGSYGFGNLGDELCLLDAVRAFPSSENHVLSYRPTFTGKFIKPESFIENFNQAKMLRPERIVLGGGGIGTLSMLPRFLNFINDALTWNAQCHIYNIGVANLDSSWITPEIRRAAQSLASFSVRDFTSLRIVKRWKLDLSVPPTLTRYPERFYPEDDSVDFNLPNERKVGISLTNQAIMARAVDENAPLILDFLKPYEDYVLVPIVSTIHQYEKTEDDAAAFSSFVSRLGIRQKIVLPQILNPSWWLEEMSPTRLKSLIGELDVLVSQRKHNCVHAFGANTATIGFYPGQDDSLPRLFNTVSHETPVGSRLFPLTML</sequence>
<dbReference type="PANTHER" id="PTHR36836:SF1">
    <property type="entry name" value="COLANIC ACID BIOSYNTHESIS PROTEIN WCAK"/>
    <property type="match status" value="1"/>
</dbReference>
<evidence type="ECO:0000313" key="3">
    <source>
        <dbReference type="Proteomes" id="UP001429580"/>
    </source>
</evidence>
<dbReference type="PANTHER" id="PTHR36836">
    <property type="entry name" value="COLANIC ACID BIOSYNTHESIS PROTEIN WCAK"/>
    <property type="match status" value="1"/>
</dbReference>
<dbReference type="RefSeq" id="WP_166956531.1">
    <property type="nucleotide sequence ID" value="NZ_JAASQI010000019.1"/>
</dbReference>
<reference evidence="2 3" key="1">
    <citation type="submission" date="2020-03" db="EMBL/GenBank/DDBJ databases">
        <title>Genomic Encyclopedia of Type Strains, Phase IV (KMG-IV): sequencing the most valuable type-strain genomes for metagenomic binning, comparative biology and taxonomic classification.</title>
        <authorList>
            <person name="Goeker M."/>
        </authorList>
    </citation>
    <scope>NUCLEOTIDE SEQUENCE [LARGE SCALE GENOMIC DNA]</scope>
    <source>
        <strain evidence="2 3">DSM 103870</strain>
    </source>
</reference>